<dbReference type="Proteomes" id="UP001646157">
    <property type="component" value="Unassembled WGS sequence"/>
</dbReference>
<reference evidence="2 3" key="1">
    <citation type="submission" date="2021-01" db="EMBL/GenBank/DDBJ databases">
        <title>Genomic Encyclopedia of Type Strains, Phase IV (KMG-IV): sequencing the most valuable type-strain genomes for metagenomic binning, comparative biology and taxonomic classification.</title>
        <authorList>
            <person name="Goeker M."/>
        </authorList>
    </citation>
    <scope>NUCLEOTIDE SEQUENCE [LARGE SCALE GENOMIC DNA]</scope>
    <source>
        <strain evidence="2 3">DSM 24834</strain>
    </source>
</reference>
<protein>
    <submittedName>
        <fullName evidence="2">Uncharacterized protein</fullName>
    </submittedName>
</protein>
<dbReference type="EMBL" id="JAFBDZ010000002">
    <property type="protein sequence ID" value="MBM7585452.1"/>
    <property type="molecule type" value="Genomic_DNA"/>
</dbReference>
<name>A0ABS2NC63_9BACI</name>
<evidence type="ECO:0000256" key="1">
    <source>
        <dbReference type="SAM" id="MobiDB-lite"/>
    </source>
</evidence>
<evidence type="ECO:0000313" key="2">
    <source>
        <dbReference type="EMBL" id="MBM7585452.1"/>
    </source>
</evidence>
<dbReference type="RefSeq" id="WP_205171389.1">
    <property type="nucleotide sequence ID" value="NZ_JAFBDZ010000002.1"/>
</dbReference>
<feature type="compositionally biased region" description="Basic and acidic residues" evidence="1">
    <location>
        <begin position="213"/>
        <end position="230"/>
    </location>
</feature>
<evidence type="ECO:0000313" key="3">
    <source>
        <dbReference type="Proteomes" id="UP001646157"/>
    </source>
</evidence>
<sequence>MNQKKLRFALIAGLIFLTSLTFTLARNGTYAWFTSESSASGVITNATTSDLLRMKGDIQYGENCQVSSTVTIQNISTIDIPFSLELISKNGGTDVISKTLHPNESFTSPPNKISQRQNDCTIKQIEYDLTALNSYIDEPFILSVDQEKLKATVKPPPPAKADTNTETIEDESTASETEKAINDPSLPPVQEKEAAIDPSAQKPEEPIEPQHPLTDKEQIKPSEEKPKTEEEQPQETKVLEGSENPDSNS</sequence>
<accession>A0ABS2NC63</accession>
<organism evidence="2 3">
    <name type="scientific">Rossellomorea pakistanensis</name>
    <dbReference type="NCBI Taxonomy" id="992288"/>
    <lineage>
        <taxon>Bacteria</taxon>
        <taxon>Bacillati</taxon>
        <taxon>Bacillota</taxon>
        <taxon>Bacilli</taxon>
        <taxon>Bacillales</taxon>
        <taxon>Bacillaceae</taxon>
        <taxon>Rossellomorea</taxon>
    </lineage>
</organism>
<gene>
    <name evidence="2" type="ORF">JOC86_001994</name>
</gene>
<feature type="region of interest" description="Disordered" evidence="1">
    <location>
        <begin position="151"/>
        <end position="249"/>
    </location>
</feature>
<proteinExistence type="predicted"/>
<keyword evidence="3" id="KW-1185">Reference proteome</keyword>
<comment type="caution">
    <text evidence="2">The sequence shown here is derived from an EMBL/GenBank/DDBJ whole genome shotgun (WGS) entry which is preliminary data.</text>
</comment>